<dbReference type="InterPro" id="IPR041752">
    <property type="entry name" value="Coa3"/>
</dbReference>
<dbReference type="Pfam" id="PF09813">
    <property type="entry name" value="Coa3_cc"/>
    <property type="match status" value="1"/>
</dbReference>
<comment type="similarity">
    <text evidence="2 7">Belongs to the COA3 family.</text>
</comment>
<evidence type="ECO:0000256" key="4">
    <source>
        <dbReference type="ARBA" id="ARBA00022989"/>
    </source>
</evidence>
<evidence type="ECO:0000256" key="5">
    <source>
        <dbReference type="ARBA" id="ARBA00023128"/>
    </source>
</evidence>
<dbReference type="FunCoup" id="A0A158NPB7">
    <property type="interactions" value="293"/>
</dbReference>
<evidence type="ECO:0000256" key="6">
    <source>
        <dbReference type="ARBA" id="ARBA00023136"/>
    </source>
</evidence>
<dbReference type="PANTHER" id="PTHR15642">
    <property type="entry name" value="CYTOCHROME C OXIDASE ASSEMBLY FACTOR 3, MITOCHONDRIAL"/>
    <property type="match status" value="1"/>
</dbReference>
<proteinExistence type="inferred from homology"/>
<comment type="subcellular location">
    <subcellularLocation>
        <location evidence="1">Mitochondrion membrane</location>
        <topology evidence="1">Single-pass membrane protein</topology>
    </subcellularLocation>
</comment>
<name>A0A158NPB7_ATTCE</name>
<protein>
    <recommendedName>
        <fullName evidence="7">Cytochrome c oxidase assembly factor 3</fullName>
    </recommendedName>
</protein>
<dbReference type="eggNOG" id="KOG4782">
    <property type="taxonomic scope" value="Eukaryota"/>
</dbReference>
<evidence type="ECO:0000259" key="8">
    <source>
        <dbReference type="Pfam" id="PF09813"/>
    </source>
</evidence>
<keyword evidence="3 7" id="KW-0812">Transmembrane</keyword>
<dbReference type="Proteomes" id="UP000005205">
    <property type="component" value="Unassembled WGS sequence"/>
</dbReference>
<evidence type="ECO:0000256" key="1">
    <source>
        <dbReference type="ARBA" id="ARBA00004304"/>
    </source>
</evidence>
<comment type="function">
    <text evidence="7">Required for assembly of cytochrome c oxidase (complex IV).</text>
</comment>
<dbReference type="AlphaFoldDB" id="A0A158NPB7"/>
<reference evidence="10" key="1">
    <citation type="journal article" date="2011" name="PLoS Genet.">
        <title>The genome sequence of the leaf-cutter ant Atta cephalotes reveals insights into its obligate symbiotic lifestyle.</title>
        <authorList>
            <person name="Suen G."/>
            <person name="Teiling C."/>
            <person name="Li L."/>
            <person name="Holt C."/>
            <person name="Abouheif E."/>
            <person name="Bornberg-Bauer E."/>
            <person name="Bouffard P."/>
            <person name="Caldera E.J."/>
            <person name="Cash E."/>
            <person name="Cavanaugh A."/>
            <person name="Denas O."/>
            <person name="Elhaik E."/>
            <person name="Fave M.J."/>
            <person name="Gadau J."/>
            <person name="Gibson J.D."/>
            <person name="Graur D."/>
            <person name="Grubbs K.J."/>
            <person name="Hagen D.E."/>
            <person name="Harkins T.T."/>
            <person name="Helmkampf M."/>
            <person name="Hu H."/>
            <person name="Johnson B.R."/>
            <person name="Kim J."/>
            <person name="Marsh S.E."/>
            <person name="Moeller J.A."/>
            <person name="Munoz-Torres M.C."/>
            <person name="Murphy M.C."/>
            <person name="Naughton M.C."/>
            <person name="Nigam S."/>
            <person name="Overson R."/>
            <person name="Rajakumar R."/>
            <person name="Reese J.T."/>
            <person name="Scott J.J."/>
            <person name="Smith C.R."/>
            <person name="Tao S."/>
            <person name="Tsutsui N.D."/>
            <person name="Viljakainen L."/>
            <person name="Wissler L."/>
            <person name="Yandell M.D."/>
            <person name="Zimmer F."/>
            <person name="Taylor J."/>
            <person name="Slater S.C."/>
            <person name="Clifton S.W."/>
            <person name="Warren W.C."/>
            <person name="Elsik C.G."/>
            <person name="Smith C.D."/>
            <person name="Weinstock G.M."/>
            <person name="Gerardo N.M."/>
            <person name="Currie C.R."/>
        </authorList>
    </citation>
    <scope>NUCLEOTIDE SEQUENCE [LARGE SCALE GENOMIC DNA]</scope>
</reference>
<feature type="transmembrane region" description="Helical" evidence="7">
    <location>
        <begin position="63"/>
        <end position="81"/>
    </location>
</feature>
<dbReference type="STRING" id="12957.A0A158NPB7"/>
<feature type="domain" description="Cytochrome c oxidase assembly factor 3 mitochondrial coiled-coil" evidence="8">
    <location>
        <begin position="45"/>
        <end position="91"/>
    </location>
</feature>
<evidence type="ECO:0000313" key="9">
    <source>
        <dbReference type="EnsemblMetazoa" id="XP_012059375.1"/>
    </source>
</evidence>
<sequence length="101" mass="11631">MCTICKSADNLFGQNEAMRKVDITKDTTKLKSTDIIYMKRIEEQNLQRAKTVQKYRKANNRMAIALGLGVIGIYAYTIYSVKQEKFLDDFEVPEKTIEKAT</sequence>
<dbReference type="KEGG" id="acep:105622565"/>
<evidence type="ECO:0000256" key="2">
    <source>
        <dbReference type="ARBA" id="ARBA00007035"/>
    </source>
</evidence>
<dbReference type="EnsemblMetazoa" id="XM_012203985.1">
    <property type="protein sequence ID" value="XP_012059375.1"/>
    <property type="gene ID" value="LOC105622565"/>
</dbReference>
<gene>
    <name evidence="9" type="primary">105622565</name>
</gene>
<keyword evidence="5 7" id="KW-0496">Mitochondrion</keyword>
<comment type="subunit">
    <text evidence="7">Component of 250-400 kDa complexes called cytochrome oxidase assembly intermediates or COA complexes.</text>
</comment>
<keyword evidence="10" id="KW-1185">Reference proteome</keyword>
<keyword evidence="6 7" id="KW-0472">Membrane</keyword>
<evidence type="ECO:0000313" key="10">
    <source>
        <dbReference type="Proteomes" id="UP000005205"/>
    </source>
</evidence>
<accession>A0A158NPB7</accession>
<dbReference type="InterPro" id="IPR018628">
    <property type="entry name" value="Coa3_CC"/>
</dbReference>
<organism evidence="9 10">
    <name type="scientific">Atta cephalotes</name>
    <name type="common">Leafcutter ant</name>
    <dbReference type="NCBI Taxonomy" id="12957"/>
    <lineage>
        <taxon>Eukaryota</taxon>
        <taxon>Metazoa</taxon>
        <taxon>Ecdysozoa</taxon>
        <taxon>Arthropoda</taxon>
        <taxon>Hexapoda</taxon>
        <taxon>Insecta</taxon>
        <taxon>Pterygota</taxon>
        <taxon>Neoptera</taxon>
        <taxon>Endopterygota</taxon>
        <taxon>Hymenoptera</taxon>
        <taxon>Apocrita</taxon>
        <taxon>Aculeata</taxon>
        <taxon>Formicoidea</taxon>
        <taxon>Formicidae</taxon>
        <taxon>Myrmicinae</taxon>
        <taxon>Atta</taxon>
    </lineage>
</organism>
<keyword evidence="4 7" id="KW-1133">Transmembrane helix</keyword>
<evidence type="ECO:0000256" key="7">
    <source>
        <dbReference type="RuleBase" id="RU367056"/>
    </source>
</evidence>
<dbReference type="OrthoDB" id="10018333at2759"/>
<dbReference type="PANTHER" id="PTHR15642:SF3">
    <property type="entry name" value="CYTOCHROME C OXIDASE ASSEMBLY FACTOR 3 HOMOLOG, MITOCHONDRIAL"/>
    <property type="match status" value="1"/>
</dbReference>
<dbReference type="GO" id="GO:0033617">
    <property type="term" value="P:mitochondrial respiratory chain complex IV assembly"/>
    <property type="evidence" value="ECO:0007669"/>
    <property type="project" value="UniProtKB-UniRule"/>
</dbReference>
<dbReference type="InParanoid" id="A0A158NPB7"/>
<dbReference type="GO" id="GO:0005743">
    <property type="term" value="C:mitochondrial inner membrane"/>
    <property type="evidence" value="ECO:0007669"/>
    <property type="project" value="UniProtKB-UniRule"/>
</dbReference>
<keyword evidence="7" id="KW-0999">Mitochondrion inner membrane</keyword>
<reference evidence="9" key="2">
    <citation type="submission" date="2016-04" db="UniProtKB">
        <authorList>
            <consortium name="EnsemblMetazoa"/>
        </authorList>
    </citation>
    <scope>IDENTIFICATION</scope>
</reference>
<dbReference type="EMBL" id="ADTU01001550">
    <property type="status" value="NOT_ANNOTATED_CDS"/>
    <property type="molecule type" value="Genomic_DNA"/>
</dbReference>
<evidence type="ECO:0000256" key="3">
    <source>
        <dbReference type="ARBA" id="ARBA00022692"/>
    </source>
</evidence>